<dbReference type="Gene3D" id="1.20.1280.50">
    <property type="match status" value="1"/>
</dbReference>
<reference evidence="1 2" key="1">
    <citation type="journal article" date="2018" name="Evol. Lett.">
        <title>Horizontal gene cluster transfer increased hallucinogenic mushroom diversity.</title>
        <authorList>
            <person name="Reynolds H.T."/>
            <person name="Vijayakumar V."/>
            <person name="Gluck-Thaler E."/>
            <person name="Korotkin H.B."/>
            <person name="Matheny P.B."/>
            <person name="Slot J.C."/>
        </authorList>
    </citation>
    <scope>NUCLEOTIDE SEQUENCE [LARGE SCALE GENOMIC DNA]</scope>
    <source>
        <strain evidence="1 2">SRW20</strain>
    </source>
</reference>
<keyword evidence="2" id="KW-1185">Reference proteome</keyword>
<dbReference type="OrthoDB" id="2991445at2759"/>
<organism evidence="1 2">
    <name type="scientific">Gymnopilus dilepis</name>
    <dbReference type="NCBI Taxonomy" id="231916"/>
    <lineage>
        <taxon>Eukaryota</taxon>
        <taxon>Fungi</taxon>
        <taxon>Dikarya</taxon>
        <taxon>Basidiomycota</taxon>
        <taxon>Agaricomycotina</taxon>
        <taxon>Agaricomycetes</taxon>
        <taxon>Agaricomycetidae</taxon>
        <taxon>Agaricales</taxon>
        <taxon>Agaricineae</taxon>
        <taxon>Hymenogastraceae</taxon>
        <taxon>Gymnopilus</taxon>
    </lineage>
</organism>
<protein>
    <submittedName>
        <fullName evidence="1">Uncharacterized protein</fullName>
    </submittedName>
</protein>
<gene>
    <name evidence="1" type="ORF">CVT26_016112</name>
</gene>
<evidence type="ECO:0000313" key="1">
    <source>
        <dbReference type="EMBL" id="PPQ95946.1"/>
    </source>
</evidence>
<dbReference type="AlphaFoldDB" id="A0A409XYX2"/>
<dbReference type="STRING" id="231916.A0A409XYX2"/>
<proteinExistence type="predicted"/>
<sequence>MAPDLERSSELLQKKGEYEAERDALLLQVAQVEYKIQKVQAEYGASLNREVPILRLPNEVTCMIFEYAPDSYTQPPETSEGPSSKYLFPEVVVSHVCYQWRSIALELPQLWTSFSYDASLIASVPLDRLDVYLERSKSHQLNLWFGLQDVEDTGGTSEILDKALSHIGRWRSFTFSAGPSSTPQPTIQLLERLQTAVAPRLKHLSLNIANADLFGEYLTQVASGISHLSGTVFVEGVPEVHSLTVQNFLYRPPLSHITTLRIENQFAISRDVLLTWSALRDILSRLSLINLSLGGYIFDGPTLDLFAEAPILMNDLKHLRLGLDAHLSFVLTLIRAPVLQTLVLHGFTLPPDGYSLPSEDDPDAYVFPALKSVSFTALSCANSARAALYFARMAGSATDICIRQDGEYDEGIFEVLLNDLDLNQRYWTTLKHLTLGHCVAEDLEDIVRFAFEHSTTNLVVHVARDTFVTWQGYDTEIVSIEALKKVCTIDVMNSLRHPLWSGIWPPEGPSYIDRLSDGDIFQGVALPP</sequence>
<evidence type="ECO:0000313" key="2">
    <source>
        <dbReference type="Proteomes" id="UP000284706"/>
    </source>
</evidence>
<dbReference type="InParanoid" id="A0A409XYX2"/>
<name>A0A409XYX2_9AGAR</name>
<dbReference type="Proteomes" id="UP000284706">
    <property type="component" value="Unassembled WGS sequence"/>
</dbReference>
<dbReference type="EMBL" id="NHYE01001404">
    <property type="protein sequence ID" value="PPQ95946.1"/>
    <property type="molecule type" value="Genomic_DNA"/>
</dbReference>
<comment type="caution">
    <text evidence="1">The sequence shown here is derived from an EMBL/GenBank/DDBJ whole genome shotgun (WGS) entry which is preliminary data.</text>
</comment>
<accession>A0A409XYX2</accession>